<sequence length="561" mass="64511">MAADMLLTSDASCDWSGTGRGLYIDFGVEEKPPLEEGRFLGRGGDAIVHETTVNNCKVAWKRTWRKRKIGTNLKEEIEILKRLSHQHLVRLIGAYSHKRCLGMLLYPVATCDLQTFFEDAEAYWHERDDQKGRTARLVQLGYWSRPPHKHKAWPIYTRIGCLVSALSYLHSQSIQIRHKDLKPSNILLTRDGLYLSDFGHATDFSLLSRSATEGGGGTFRYYSPEVAAFEPAGRASDIFSLGCVLLEVLVFDKDGDLQRLGSSLPPSSTAYYENLDKIDEWLPWDDDLDVLRHHLCLEVRRMLSKQANRRPRADQLLTRLSLCDKMMEATQDPIFADCCKMSYLTGRQYQSHIERLHARVESLEEDSKFLQIEHMQALDSARLSKRVALAEHLEQISILKRENHEMAVILERQYDFESQLLRIKRKRSETWRDFLLGGIGKFLYMNTLSTNGVESDHTSREKQSIIRHGENLIALQQDREWARSERTLENSMSSRLFQARSSRAANTDSEVVYYSPAQIENAVLADSRWASPLYGRRDLHPHCLYPFVHCNFVTSHEITAT</sequence>
<accession>A0ACC2HWS8</accession>
<reference evidence="1" key="1">
    <citation type="submission" date="2022-11" db="EMBL/GenBank/DDBJ databases">
        <title>Genome Sequence of Boeremia exigua.</title>
        <authorList>
            <person name="Buettner E."/>
        </authorList>
    </citation>
    <scope>NUCLEOTIDE SEQUENCE</scope>
    <source>
        <strain evidence="1">CU02</strain>
    </source>
</reference>
<gene>
    <name evidence="1" type="ORF">OPT61_g8951</name>
</gene>
<organism evidence="1 2">
    <name type="scientific">Boeremia exigua</name>
    <dbReference type="NCBI Taxonomy" id="749465"/>
    <lineage>
        <taxon>Eukaryota</taxon>
        <taxon>Fungi</taxon>
        <taxon>Dikarya</taxon>
        <taxon>Ascomycota</taxon>
        <taxon>Pezizomycotina</taxon>
        <taxon>Dothideomycetes</taxon>
        <taxon>Pleosporomycetidae</taxon>
        <taxon>Pleosporales</taxon>
        <taxon>Pleosporineae</taxon>
        <taxon>Didymellaceae</taxon>
        <taxon>Boeremia</taxon>
    </lineage>
</organism>
<evidence type="ECO:0000313" key="1">
    <source>
        <dbReference type="EMBL" id="KAJ8107315.1"/>
    </source>
</evidence>
<protein>
    <submittedName>
        <fullName evidence="1">Uncharacterized protein</fullName>
    </submittedName>
</protein>
<evidence type="ECO:0000313" key="2">
    <source>
        <dbReference type="Proteomes" id="UP001153331"/>
    </source>
</evidence>
<name>A0ACC2HWS8_9PLEO</name>
<keyword evidence="2" id="KW-1185">Reference proteome</keyword>
<dbReference type="EMBL" id="JAPHNI010000956">
    <property type="protein sequence ID" value="KAJ8107315.1"/>
    <property type="molecule type" value="Genomic_DNA"/>
</dbReference>
<comment type="caution">
    <text evidence="1">The sequence shown here is derived from an EMBL/GenBank/DDBJ whole genome shotgun (WGS) entry which is preliminary data.</text>
</comment>
<dbReference type="Proteomes" id="UP001153331">
    <property type="component" value="Unassembled WGS sequence"/>
</dbReference>
<proteinExistence type="predicted"/>